<protein>
    <recommendedName>
        <fullName evidence="3">TIGR04076 family protein</fullName>
    </recommendedName>
</protein>
<reference evidence="1 2" key="1">
    <citation type="journal article" date="2015" name="Microbiome">
        <title>Genomic resolution of linkages in carbon, nitrogen, and sulfur cycling among widespread estuary sediment bacteria.</title>
        <authorList>
            <person name="Baker B.J."/>
            <person name="Lazar C.S."/>
            <person name="Teske A.P."/>
            <person name="Dick G.J."/>
        </authorList>
    </citation>
    <scope>NUCLEOTIDE SEQUENCE [LARGE SCALE GENOMIC DNA]</scope>
    <source>
        <strain evidence="1">DG_78</strain>
    </source>
</reference>
<evidence type="ECO:0000313" key="2">
    <source>
        <dbReference type="Proteomes" id="UP000051012"/>
    </source>
</evidence>
<accession>A0A0S7YEM8</accession>
<proteinExistence type="predicted"/>
<dbReference type="NCBIfam" id="TIGR04076">
    <property type="entry name" value="TIGR04076 family protein"/>
    <property type="match status" value="1"/>
</dbReference>
<dbReference type="AlphaFoldDB" id="A0A0S7YEM8"/>
<comment type="caution">
    <text evidence="1">The sequence shown here is derived from an EMBL/GenBank/DDBJ whole genome shotgun (WGS) entry which is preliminary data.</text>
</comment>
<sequence>MSKLKIKVHKIKGTCPIYKKGDTFYIIDGHKLQTDMLICVHSLSSIIPYYVALSRKISPKDLGLSNDDNAAYVQCLDPCEYTRGGTVIFKITIHSQ</sequence>
<evidence type="ECO:0008006" key="3">
    <source>
        <dbReference type="Google" id="ProtNLM"/>
    </source>
</evidence>
<dbReference type="EMBL" id="LJNI01000065">
    <property type="protein sequence ID" value="KPJ72633.1"/>
    <property type="molecule type" value="Genomic_DNA"/>
</dbReference>
<dbReference type="InterPro" id="IPR023811">
    <property type="entry name" value="CHP04076"/>
</dbReference>
<organism evidence="1 2">
    <name type="scientific">candidate division TA06 bacterium DG_78</name>
    <dbReference type="NCBI Taxonomy" id="1703772"/>
    <lineage>
        <taxon>Bacteria</taxon>
        <taxon>Bacteria division TA06</taxon>
    </lineage>
</organism>
<gene>
    <name evidence="1" type="ORF">AMJ52_05780</name>
</gene>
<dbReference type="Proteomes" id="UP000051012">
    <property type="component" value="Unassembled WGS sequence"/>
</dbReference>
<evidence type="ECO:0000313" key="1">
    <source>
        <dbReference type="EMBL" id="KPJ72633.1"/>
    </source>
</evidence>
<name>A0A0S7YEM8_UNCT6</name>